<proteinExistence type="predicted"/>
<sequence length="67" mass="7313">MDTSTLSAIEGLLSVSKFEANYLLQFLTNIASKVFSLFQQCMILLDTPVGSIVVNFSCKICGSFLTI</sequence>
<accession>Q9P811</accession>
<dbReference type="AlphaFoldDB" id="Q9P811"/>
<protein>
    <submittedName>
        <fullName evidence="1">Uncharacterized protein</fullName>
    </submittedName>
</protein>
<reference evidence="1" key="1">
    <citation type="journal article" date="2001" name="Nat. Biotechnol.">
        <title>An antisense-based functional genomics approach for identification of genes critical for growth of Candida albicans.</title>
        <authorList>
            <person name="De Backer M.D."/>
            <person name="Nelissen B."/>
            <person name="Logghe M."/>
            <person name="Viaene J."/>
            <person name="Loonen I."/>
            <person name="Vandoninck S."/>
            <person name="de Hoogt R."/>
            <person name="Dewaele S."/>
            <person name="Simons F.A."/>
            <person name="Verhasselt P."/>
            <person name="Vanhoof G."/>
            <person name="Contreras R."/>
            <person name="Luyten W.H.M.L."/>
        </authorList>
    </citation>
    <scope>NUCLEOTIDE SEQUENCE</scope>
</reference>
<dbReference type="EMBL" id="AJ390544">
    <property type="protein sequence ID" value="CAB81666.1"/>
    <property type="molecule type" value="Genomic_DNA"/>
</dbReference>
<organism evidence="1">
    <name type="scientific">Candida albicans</name>
    <name type="common">Yeast</name>
    <dbReference type="NCBI Taxonomy" id="5476"/>
    <lineage>
        <taxon>Eukaryota</taxon>
        <taxon>Fungi</taxon>
        <taxon>Dikarya</taxon>
        <taxon>Ascomycota</taxon>
        <taxon>Saccharomycotina</taxon>
        <taxon>Pichiomycetes</taxon>
        <taxon>Debaryomycetaceae</taxon>
        <taxon>Candida/Lodderomyces clade</taxon>
        <taxon>Candida</taxon>
    </lineage>
</organism>
<evidence type="ECO:0000313" key="1">
    <source>
        <dbReference type="EMBL" id="CAB81666.1"/>
    </source>
</evidence>
<name>Q9P811_CANAX</name>